<dbReference type="Pfam" id="PF02705">
    <property type="entry name" value="K_trans"/>
    <property type="match status" value="1"/>
</dbReference>
<protein>
    <recommendedName>
        <fullName evidence="2">K+ potassium transporter integral membrane domain-containing protein</fullName>
    </recommendedName>
</protein>
<feature type="domain" description="K+ potassium transporter integral membrane" evidence="2">
    <location>
        <begin position="33"/>
        <end position="75"/>
    </location>
</feature>
<organism evidence="3 4">
    <name type="scientific">Hibiscus sabdariffa</name>
    <name type="common">roselle</name>
    <dbReference type="NCBI Taxonomy" id="183260"/>
    <lineage>
        <taxon>Eukaryota</taxon>
        <taxon>Viridiplantae</taxon>
        <taxon>Streptophyta</taxon>
        <taxon>Embryophyta</taxon>
        <taxon>Tracheophyta</taxon>
        <taxon>Spermatophyta</taxon>
        <taxon>Magnoliopsida</taxon>
        <taxon>eudicotyledons</taxon>
        <taxon>Gunneridae</taxon>
        <taxon>Pentapetalae</taxon>
        <taxon>rosids</taxon>
        <taxon>malvids</taxon>
        <taxon>Malvales</taxon>
        <taxon>Malvaceae</taxon>
        <taxon>Malvoideae</taxon>
        <taxon>Hibiscus</taxon>
    </lineage>
</organism>
<evidence type="ECO:0000256" key="1">
    <source>
        <dbReference type="SAM" id="SignalP"/>
    </source>
</evidence>
<sequence>MLLIVLGTLEVFVLVVVSIDEGIMEDNVGFGIPSLGVVYGDLSTLPLYVYKNTFEEDIQHSEKVALLLCILCCVVTPKSTRSPVVN</sequence>
<accession>A0ABR2THD9</accession>
<gene>
    <name evidence="3" type="ORF">V6N11_021833</name>
</gene>
<feature type="chain" id="PRO_5046223879" description="K+ potassium transporter integral membrane domain-containing protein" evidence="1">
    <location>
        <begin position="19"/>
        <end position="86"/>
    </location>
</feature>
<dbReference type="Proteomes" id="UP001396334">
    <property type="component" value="Unassembled WGS sequence"/>
</dbReference>
<dbReference type="InterPro" id="IPR053951">
    <property type="entry name" value="K_trans_N"/>
</dbReference>
<evidence type="ECO:0000313" key="4">
    <source>
        <dbReference type="Proteomes" id="UP001396334"/>
    </source>
</evidence>
<name>A0ABR2THD9_9ROSI</name>
<evidence type="ECO:0000313" key="3">
    <source>
        <dbReference type="EMBL" id="KAK9036910.1"/>
    </source>
</evidence>
<dbReference type="EMBL" id="JBBPBN010000005">
    <property type="protein sequence ID" value="KAK9036910.1"/>
    <property type="molecule type" value="Genomic_DNA"/>
</dbReference>
<evidence type="ECO:0000259" key="2">
    <source>
        <dbReference type="Pfam" id="PF02705"/>
    </source>
</evidence>
<reference evidence="3 4" key="1">
    <citation type="journal article" date="2024" name="G3 (Bethesda)">
        <title>Genome assembly of Hibiscus sabdariffa L. provides insights into metabolisms of medicinal natural products.</title>
        <authorList>
            <person name="Kim T."/>
        </authorList>
    </citation>
    <scope>NUCLEOTIDE SEQUENCE [LARGE SCALE GENOMIC DNA]</scope>
    <source>
        <strain evidence="3">TK-2024</strain>
        <tissue evidence="3">Old leaves</tissue>
    </source>
</reference>
<proteinExistence type="predicted"/>
<keyword evidence="4" id="KW-1185">Reference proteome</keyword>
<keyword evidence="1" id="KW-0732">Signal</keyword>
<comment type="caution">
    <text evidence="3">The sequence shown here is derived from an EMBL/GenBank/DDBJ whole genome shotgun (WGS) entry which is preliminary data.</text>
</comment>
<feature type="signal peptide" evidence="1">
    <location>
        <begin position="1"/>
        <end position="18"/>
    </location>
</feature>